<dbReference type="PANTHER" id="PTHR10569">
    <property type="entry name" value="GLYCOGEN DEBRANCHING ENZYME"/>
    <property type="match status" value="1"/>
</dbReference>
<dbReference type="InterPro" id="IPR017853">
    <property type="entry name" value="GH"/>
</dbReference>
<accession>A0A409VGT9</accession>
<feature type="domain" description="Glycogen debranching enzyme glucanotransferase" evidence="6">
    <location>
        <begin position="167"/>
        <end position="597"/>
    </location>
</feature>
<reference evidence="8 9" key="1">
    <citation type="journal article" date="2018" name="Evol. Lett.">
        <title>Horizontal gene cluster transfer increased hallucinogenic mushroom diversity.</title>
        <authorList>
            <person name="Reynolds H.T."/>
            <person name="Vijayakumar V."/>
            <person name="Gluck-Thaler E."/>
            <person name="Korotkin H.B."/>
            <person name="Matheny P.B."/>
            <person name="Slot J.C."/>
        </authorList>
    </citation>
    <scope>NUCLEOTIDE SEQUENCE [LARGE SCALE GENOMIC DNA]</scope>
    <source>
        <strain evidence="8 9">SRW20</strain>
    </source>
</reference>
<dbReference type="GO" id="GO:0004135">
    <property type="term" value="F:amylo-alpha-1,6-glucosidase activity"/>
    <property type="evidence" value="ECO:0007669"/>
    <property type="project" value="InterPro"/>
</dbReference>
<gene>
    <name evidence="8" type="ORF">CVT26_000118</name>
</gene>
<feature type="domain" description="Glycogen debranching enzyme C-terminal" evidence="3">
    <location>
        <begin position="1084"/>
        <end position="1461"/>
    </location>
</feature>
<dbReference type="InParanoid" id="A0A409VGT9"/>
<dbReference type="GO" id="GO:0004134">
    <property type="term" value="F:4-alpha-glucanotransferase activity"/>
    <property type="evidence" value="ECO:0007669"/>
    <property type="project" value="InterPro"/>
</dbReference>
<dbReference type="InterPro" id="IPR032790">
    <property type="entry name" value="GDE_C"/>
</dbReference>
<keyword evidence="9" id="KW-1185">Reference proteome</keyword>
<feature type="domain" description="Glycogen debranching enzyme central" evidence="7">
    <location>
        <begin position="754"/>
        <end position="995"/>
    </location>
</feature>
<feature type="region of interest" description="Disordered" evidence="2">
    <location>
        <begin position="1885"/>
        <end position="1917"/>
    </location>
</feature>
<dbReference type="GO" id="GO:0005980">
    <property type="term" value="P:glycogen catabolic process"/>
    <property type="evidence" value="ECO:0007669"/>
    <property type="project" value="InterPro"/>
</dbReference>
<dbReference type="Pfam" id="PF14702">
    <property type="entry name" value="hGDE_central"/>
    <property type="match status" value="1"/>
</dbReference>
<dbReference type="InterPro" id="IPR029436">
    <property type="entry name" value="AGL_euk_N"/>
</dbReference>
<organism evidence="8 9">
    <name type="scientific">Gymnopilus dilepis</name>
    <dbReference type="NCBI Taxonomy" id="231916"/>
    <lineage>
        <taxon>Eukaryota</taxon>
        <taxon>Fungi</taxon>
        <taxon>Dikarya</taxon>
        <taxon>Basidiomycota</taxon>
        <taxon>Agaricomycotina</taxon>
        <taxon>Agaricomycetes</taxon>
        <taxon>Agaricomycetidae</taxon>
        <taxon>Agaricales</taxon>
        <taxon>Agaricineae</taxon>
        <taxon>Hymenogastraceae</taxon>
        <taxon>Gymnopilus</taxon>
    </lineage>
</organism>
<dbReference type="Pfam" id="PF09770">
    <property type="entry name" value="PAT1"/>
    <property type="match status" value="1"/>
</dbReference>
<protein>
    <recommendedName>
        <fullName evidence="10">Glycoside hydrolase family 13 protein</fullName>
    </recommendedName>
</protein>
<dbReference type="InterPro" id="IPR032788">
    <property type="entry name" value="AGL_central"/>
</dbReference>
<dbReference type="STRING" id="231916.A0A409VGT9"/>
<evidence type="ECO:0008006" key="10">
    <source>
        <dbReference type="Google" id="ProtNLM"/>
    </source>
</evidence>
<dbReference type="Proteomes" id="UP000284706">
    <property type="component" value="Unassembled WGS sequence"/>
</dbReference>
<feature type="domain" description="Eukaryotic glycogen debranching enzyme N-terminal" evidence="5">
    <location>
        <begin position="55"/>
        <end position="142"/>
    </location>
</feature>
<dbReference type="Pfam" id="PF14699">
    <property type="entry name" value="hGDE_N"/>
    <property type="match status" value="1"/>
</dbReference>
<dbReference type="Gene3D" id="3.20.20.80">
    <property type="entry name" value="Glycosidases"/>
    <property type="match status" value="2"/>
</dbReference>
<dbReference type="InterPro" id="IPR032792">
    <property type="entry name" value="AGL_glucanoTrfase"/>
</dbReference>
<dbReference type="Pfam" id="PF06202">
    <property type="entry name" value="GDE_C"/>
    <property type="match status" value="1"/>
</dbReference>
<evidence type="ECO:0000256" key="2">
    <source>
        <dbReference type="SAM" id="MobiDB-lite"/>
    </source>
</evidence>
<evidence type="ECO:0000259" key="6">
    <source>
        <dbReference type="Pfam" id="PF14701"/>
    </source>
</evidence>
<feature type="region of interest" description="Disordered" evidence="2">
    <location>
        <begin position="1834"/>
        <end position="1858"/>
    </location>
</feature>
<evidence type="ECO:0000313" key="8">
    <source>
        <dbReference type="EMBL" id="PPQ65478.1"/>
    </source>
</evidence>
<keyword evidence="1" id="KW-0175">Coiled coil</keyword>
<feature type="domain" description="mRNA decay factor PAT1" evidence="4">
    <location>
        <begin position="1813"/>
        <end position="2481"/>
    </location>
</feature>
<feature type="region of interest" description="Disordered" evidence="2">
    <location>
        <begin position="2075"/>
        <end position="2096"/>
    </location>
</feature>
<dbReference type="SUPFAM" id="SSF48208">
    <property type="entry name" value="Six-hairpin glycosidases"/>
    <property type="match status" value="1"/>
</dbReference>
<feature type="coiled-coil region" evidence="1">
    <location>
        <begin position="1800"/>
        <end position="1829"/>
    </location>
</feature>
<dbReference type="SUPFAM" id="SSF51445">
    <property type="entry name" value="(Trans)glycosidases"/>
    <property type="match status" value="1"/>
</dbReference>
<evidence type="ECO:0000259" key="5">
    <source>
        <dbReference type="Pfam" id="PF14699"/>
    </source>
</evidence>
<proteinExistence type="predicted"/>
<evidence type="ECO:0000259" key="4">
    <source>
        <dbReference type="Pfam" id="PF09770"/>
    </source>
</evidence>
<dbReference type="OrthoDB" id="10248904at2759"/>
<dbReference type="InterPro" id="IPR019167">
    <property type="entry name" value="PAT1_dom"/>
</dbReference>
<dbReference type="InterPro" id="IPR010401">
    <property type="entry name" value="AGL/Gdb1"/>
</dbReference>
<name>A0A409VGT9_9AGAR</name>
<sequence>MSAEPKTPADEGIHFFQSVPNGPVPVYKLKLQPDGGPSKPLSYTRLPPAYTPYILRVSIQAGTPAAKNGVFKTNFPLDGGAFARDKFAERKLPQQFAKPIHVDLPISHAGAFMYWVEYEGSNRERVKGRPGYFNVDPVLKIKARSPILDESLQVLPDGAALKNDIVNLPTDGLAILTVVSKWMGPLDEWKKHFAEAKERGYTMLHYTPLQERGESDSPYSIRNQFKYDPGLFGKDLSEKAGKKKIEQILKVARDEYGLLSLTDVVLNHTSNDSPWLLEHPEAGFSPANTPHLTPALELDTAIIDFSASLASRGLPTVISTEADLNAVIDAFGKVVRDLNLWQYYVLNRDTEKETVKAALASSKTKAWNGSDIAGKNVAELAVIFRKEKEIIGLGKFASRFGVRSDAPVAAGFVQAAFTELKDPEQLADAWAKVVDVLNVDLYKEWEEDTQVAIDNVRNRVKYTRLDAHGPKLGEITKENPLVELYFTRLAPTGKADPLVYSVANNGWIWNADPLQNFALLPSKAYLRREVIVWGDCVKLRYGDQPSDNPWLWDHMTSYVCSLAHTFDGFRIDNCHSTPLMVGKHMLDAARVVRPNLYVCAELFTGNEDMDLVFVRELGINSLIRESGNGWDPKELSRLLYRHGLGKPIGSMDDACMVSKEEIPSPTGKGPVRPAVVIPLNGSIPHALLYDLTHDNESFLDKRSAEDALSTGALVAFSYCAIGSVKGFDDLYPKLLNLVQEKRRYELTGVGEKSGIAKVKRVLNALHLEMVLDGFEEGHVHQENDYIVLHRVQPLTRKGYLLVAHTAFSKGSKARGYIDPIKLRRTKANFILGASLDVLSYDNTSDPKLLKGLPSRLNEMAPVVVPQGLDHEGPYSEIIVPESFPPGSIMVFETQLQQHDASLDAFCASGAQEAFSDLTLVDLNVILHRSDVEERDATDGVFGNYDVPGLGKLVYCGLEGWMHPLRHIMRYNDLGHPLCGHLREGTWALDYVHQRLSHQADVLPNLAKPARWFKERFDRVKETVPNYMRPKYFALVISEAYKAACRSAMELFSDFVSSGDDFTQSLALCSVQMYGLVKSASLDPAKPTPSLAAGLPHFTTGWARCWGRDVFISLSGLFLTTGNYEGAKQHILAFASTLKHGLIPNLLDSVRNPRYNSRDSPWWMLQNIQDYAKSAPDGLSILSEVIKRRFPKDDTWVPWDDPRAYATSSTLAEIIQEVLQRHADGIHFREYNAGPNLDMQMKDEGFNIDIQVDWETGLIFGGSKHNCGTWMDKMGESTKAGTKGVPGTPRDGAPIEITGLLQSTLRSKACYCISEIDVEIDFWNTVNGKKRLVTYQEWSNLIQKSFEKCYYVPADPSLDAQYNLKSNLVNRRGIYKDVYGSGADHEWADYQFRCNFPIAMTVAPELFDEKHALAALQLADKVLRGPLGMKTLDPADLQYRPDYDNSNDSTDPAVAKGLNYHNVELIVPDVPLMAFFGLPERDLAQDRSENNEDLAVYTWGEESYDGLGDALQEGGDELNDETFGSTGPIGKDFDFSSTVLPDDHHGRPQPSQPAPEVRQEPPQQRTEEKPQPDQLRAAQAARPAPVPTTSLESLWHDPAFAALPRLNGSNRLAEPSRASPTPAQLAATRFSPFADNDAPVVGQPVGQPVQSQQRVRTLQEIEAEMLANAQQARQREREQEYILQQEQDRLLQERMLQQQQSQQHYLQQQQQQQRIREVEEVRQRLLFQEQQQQRIREVEEVRQRLLFQDQQQQQQQQANVQRLLQQQREQQLLQQRTPPPRMIPSSQSPRFLEHHRQLLLLQQQQVEQQLQQQRLQEIEEQLRLEEAERRLHAMHVERNRGESPYGSRRSSAFPTADPQELQQAQLLQLAQERQLLLQQQQQQQQRQYRRQRSRSPAVVNAHYPSSLQEEGRQAYQQPQHLQLQQRLLADLAHGGDFARELHGASPAEQEALRVEAMRKILEAEKMEEKRRRKAAKIAHMARYNDLMTQSDKDFITRIQVSQLVTQDPYADDFYAQVYGAILRSRMGLQSQDERVLKFGSGGGIGLGLASKGANRRPSAMQRMEQQVERIVSNARKREEEKGLHAAHSLQGALGKTSGRSYKAAPRQLLQVDSGPGASPTLSHATANLHIGKTPQNEGAAKEAAKLGREALGIAGETDNLVRQEPLSHRKVLVILEGLYDIVLRVEQLRRDQPPPEDTEASLEWKAEYDKLVNDLWEELRVMVPLETSDPHPFISIITPVKGKRILPRLTRHLDSDRMLMLLTLLVACFGQLDVVKHAPILDTLEDNQERSDVERQTQAFLGSVMQSILPVVSVGNLRLISGLLGLLLDRSNIVAIARTRPGLALLTLFLSRVEVIKQTIATAETVDAPTLEESRQWRMMFDHLFQFLAPHLLSLFPSSRIVNPDPANNPIHIDIIDQPVWQFLAALALHGGIEQHHVLVASLREKILDNVLSVNKGWVHDEDERQTKLANVNLFLHAVNLDSSQIAM</sequence>
<dbReference type="Pfam" id="PF14701">
    <property type="entry name" value="hDGE_amylase"/>
    <property type="match status" value="1"/>
</dbReference>
<comment type="caution">
    <text evidence="8">The sequence shown here is derived from an EMBL/GenBank/DDBJ whole genome shotgun (WGS) entry which is preliminary data.</text>
</comment>
<dbReference type="InterPro" id="IPR008928">
    <property type="entry name" value="6-hairpin_glycosidase_sf"/>
</dbReference>
<dbReference type="PANTHER" id="PTHR10569:SF2">
    <property type="entry name" value="GLYCOGEN DEBRANCHING ENZYME"/>
    <property type="match status" value="1"/>
</dbReference>
<dbReference type="EMBL" id="NHYE01005652">
    <property type="protein sequence ID" value="PPQ65478.1"/>
    <property type="molecule type" value="Genomic_DNA"/>
</dbReference>
<feature type="region of interest" description="Disordered" evidence="2">
    <location>
        <begin position="1506"/>
        <end position="1592"/>
    </location>
</feature>
<feature type="compositionally biased region" description="Low complexity" evidence="2">
    <location>
        <begin position="1571"/>
        <end position="1582"/>
    </location>
</feature>
<evidence type="ECO:0000256" key="1">
    <source>
        <dbReference type="SAM" id="Coils"/>
    </source>
</evidence>
<evidence type="ECO:0000259" key="3">
    <source>
        <dbReference type="Pfam" id="PF06202"/>
    </source>
</evidence>
<dbReference type="CDD" id="cd11327">
    <property type="entry name" value="AmyAc_Glg_debranch_2"/>
    <property type="match status" value="1"/>
</dbReference>
<evidence type="ECO:0000259" key="7">
    <source>
        <dbReference type="Pfam" id="PF14702"/>
    </source>
</evidence>
<evidence type="ECO:0000313" key="9">
    <source>
        <dbReference type="Proteomes" id="UP000284706"/>
    </source>
</evidence>